<dbReference type="EMBL" id="JAPMXC010000001">
    <property type="protein sequence ID" value="MCY0386943.1"/>
    <property type="molecule type" value="Genomic_DNA"/>
</dbReference>
<dbReference type="Pfam" id="PF01370">
    <property type="entry name" value="Epimerase"/>
    <property type="match status" value="1"/>
</dbReference>
<gene>
    <name evidence="2" type="ORF">OVY01_06795</name>
</gene>
<dbReference type="PANTHER" id="PTHR12126">
    <property type="entry name" value="NADH-UBIQUINONE OXIDOREDUCTASE 39 KDA SUBUNIT-RELATED"/>
    <property type="match status" value="1"/>
</dbReference>
<dbReference type="CDD" id="cd05271">
    <property type="entry name" value="NDUFA9_like_SDR_a"/>
    <property type="match status" value="1"/>
</dbReference>
<organism evidence="2 3">
    <name type="scientific">Robbsia betulipollinis</name>
    <dbReference type="NCBI Taxonomy" id="2981849"/>
    <lineage>
        <taxon>Bacteria</taxon>
        <taxon>Pseudomonadati</taxon>
        <taxon>Pseudomonadota</taxon>
        <taxon>Betaproteobacteria</taxon>
        <taxon>Burkholderiales</taxon>
        <taxon>Burkholderiaceae</taxon>
        <taxon>Robbsia</taxon>
    </lineage>
</organism>
<dbReference type="PANTHER" id="PTHR12126:SF11">
    <property type="entry name" value="NADH DEHYDROGENASE [UBIQUINONE] 1 ALPHA SUBCOMPLEX SUBUNIT 9, MITOCHONDRIAL"/>
    <property type="match status" value="1"/>
</dbReference>
<dbReference type="Proteomes" id="UP001082899">
    <property type="component" value="Unassembled WGS sequence"/>
</dbReference>
<dbReference type="SUPFAM" id="SSF51735">
    <property type="entry name" value="NAD(P)-binding Rossmann-fold domains"/>
    <property type="match status" value="1"/>
</dbReference>
<feature type="domain" description="NAD-dependent epimerase/dehydratase" evidence="1">
    <location>
        <begin position="8"/>
        <end position="219"/>
    </location>
</feature>
<sequence>MRYQTVALIGGSGFIGTYVVARLLRTGHQVRIAVRRRAHAGHLQMLPVTITECDVHDPAQLAAFIDGADAVVNLVGILQDTRQRPYGPNFRRVHVELPRKIVAACAQARVRRLLHMSALGADPQGPSMYLRSKGDGENIVAAAGGPPTNLLTTIFRPSVVFGPGDKFLQTFADLQKLFPVIPLASPTARFQPVFAGDVARAIVTAIDLDGAVGKAFELGGPRVYTLAELVRFAGSASGHPRRIVGLPDWAARLQGAVFEHLPNAPISRDNIDSMTVPSVLSAPIDPMLHIVPVSVESVAGAYLGGRAGGHRVTAEAALKAAAAPGPHDAT</sequence>
<evidence type="ECO:0000313" key="2">
    <source>
        <dbReference type="EMBL" id="MCY0386943.1"/>
    </source>
</evidence>
<protein>
    <submittedName>
        <fullName evidence="2">Complex I NDUFA9 subunit family protein</fullName>
    </submittedName>
</protein>
<dbReference type="InterPro" id="IPR036291">
    <property type="entry name" value="NAD(P)-bd_dom_sf"/>
</dbReference>
<evidence type="ECO:0000313" key="3">
    <source>
        <dbReference type="Proteomes" id="UP001082899"/>
    </source>
</evidence>
<comment type="caution">
    <text evidence="2">The sequence shown here is derived from an EMBL/GenBank/DDBJ whole genome shotgun (WGS) entry which is preliminary data.</text>
</comment>
<dbReference type="RefSeq" id="WP_267846613.1">
    <property type="nucleotide sequence ID" value="NZ_JAPMXC010000001.1"/>
</dbReference>
<dbReference type="Gene3D" id="3.40.50.720">
    <property type="entry name" value="NAD(P)-binding Rossmann-like Domain"/>
    <property type="match status" value="1"/>
</dbReference>
<accession>A0ABT3ZLX2</accession>
<name>A0ABT3ZLX2_9BURK</name>
<reference evidence="2" key="1">
    <citation type="submission" date="2022-11" db="EMBL/GenBank/DDBJ databases">
        <title>Robbsia betulipollinis sp. nov., isolated from pollen of birch (Betula pendula).</title>
        <authorList>
            <person name="Shi H."/>
            <person name="Ambika Manirajan B."/>
            <person name="Ratering S."/>
            <person name="Geissler-Plaum R."/>
            <person name="Schnell S."/>
        </authorList>
    </citation>
    <scope>NUCLEOTIDE SEQUENCE</scope>
    <source>
        <strain evidence="2">Bb-Pol-6</strain>
    </source>
</reference>
<dbReference type="InterPro" id="IPR051207">
    <property type="entry name" value="ComplexI_NDUFA9_subunit"/>
</dbReference>
<evidence type="ECO:0000259" key="1">
    <source>
        <dbReference type="Pfam" id="PF01370"/>
    </source>
</evidence>
<dbReference type="InterPro" id="IPR001509">
    <property type="entry name" value="Epimerase_deHydtase"/>
</dbReference>
<proteinExistence type="predicted"/>
<keyword evidence="3" id="KW-1185">Reference proteome</keyword>